<protein>
    <submittedName>
        <fullName evidence="1">Uncharacterized protein</fullName>
    </submittedName>
</protein>
<comment type="caution">
    <text evidence="1">The sequence shown here is derived from an EMBL/GenBank/DDBJ whole genome shotgun (WGS) entry which is preliminary data.</text>
</comment>
<feature type="non-terminal residue" evidence="1">
    <location>
        <position position="53"/>
    </location>
</feature>
<evidence type="ECO:0000313" key="1">
    <source>
        <dbReference type="EMBL" id="GFP26467.1"/>
    </source>
</evidence>
<accession>A0A6V8P217</accession>
<sequence>MRQKIVNTSATAALEQLISELGEMFTEINTAFTQCRLSLKYKQTTDDSAKQIR</sequence>
<organism evidence="1 2">
    <name type="scientific">Candidatus Hakubella thermalkaliphila</name>
    <dbReference type="NCBI Taxonomy" id="2754717"/>
    <lineage>
        <taxon>Bacteria</taxon>
        <taxon>Bacillati</taxon>
        <taxon>Actinomycetota</taxon>
        <taxon>Actinomycetota incertae sedis</taxon>
        <taxon>Candidatus Hakubellales</taxon>
        <taxon>Candidatus Hakubellaceae</taxon>
        <taxon>Candidatus Hakubella</taxon>
    </lineage>
</organism>
<dbReference type="Proteomes" id="UP000543224">
    <property type="component" value="Unassembled WGS sequence"/>
</dbReference>
<dbReference type="AlphaFoldDB" id="A0A6V8P217"/>
<gene>
    <name evidence="1" type="ORF">HKBW3S25_01960</name>
</gene>
<reference evidence="1 2" key="1">
    <citation type="journal article" date="2020" name="Front. Microbiol.">
        <title>Single-cell genomics of novel Actinobacteria with the Wood-Ljungdahl pathway discovered in a serpentinizing system.</title>
        <authorList>
            <person name="Merino N."/>
            <person name="Kawai M."/>
            <person name="Boyd E.S."/>
            <person name="Colman D.R."/>
            <person name="McGlynn S.E."/>
            <person name="Nealson K.H."/>
            <person name="Kurokawa K."/>
            <person name="Hongoh Y."/>
        </authorList>
    </citation>
    <scope>NUCLEOTIDE SEQUENCE [LARGE SCALE GENOMIC DNA]</scope>
    <source>
        <strain evidence="1 2">S25</strain>
    </source>
</reference>
<evidence type="ECO:0000313" key="2">
    <source>
        <dbReference type="Proteomes" id="UP000543224"/>
    </source>
</evidence>
<dbReference type="EMBL" id="BLRX01000630">
    <property type="protein sequence ID" value="GFP26467.1"/>
    <property type="molecule type" value="Genomic_DNA"/>
</dbReference>
<proteinExistence type="predicted"/>
<name>A0A6V8P217_9ACTN</name>